<dbReference type="OrthoDB" id="9790012at2"/>
<evidence type="ECO:0000313" key="1">
    <source>
        <dbReference type="EMBL" id="SMX22518.1"/>
    </source>
</evidence>
<reference evidence="1 2" key="1">
    <citation type="submission" date="2017-05" db="EMBL/GenBank/DDBJ databases">
        <authorList>
            <person name="Song R."/>
            <person name="Chenine A.L."/>
            <person name="Ruprecht R.M."/>
        </authorList>
    </citation>
    <scope>NUCLEOTIDE SEQUENCE [LARGE SCALE GENOMIC DNA]</scope>
    <source>
        <strain evidence="1 2">CECT 8489</strain>
    </source>
</reference>
<dbReference type="Proteomes" id="UP000201838">
    <property type="component" value="Unassembled WGS sequence"/>
</dbReference>
<dbReference type="Pfam" id="PF06267">
    <property type="entry name" value="DUF1028"/>
    <property type="match status" value="1"/>
</dbReference>
<dbReference type="SUPFAM" id="SSF56235">
    <property type="entry name" value="N-terminal nucleophile aminohydrolases (Ntn hydrolases)"/>
    <property type="match status" value="1"/>
</dbReference>
<sequence length="217" mass="22844">MTISILVRDPETGVLGGAAATGNLCVGGWVLRGDIRAGLSASQGKTPSTLWGEDVLDEMRNGRSAVQAVANVVGADQGRATRQLLAIDRNGRAAAFSGNQNVAEVSEIKSHNLVVGGNMLRDRAVIEACRTGFMVSHGPIAARLLVALEHAAAAGGDLRGLQSAAILIMSEKAPPVDLRIDYSETPLEDLGQLVARAQNATYLAWRNTLPTRQDPEI</sequence>
<gene>
    <name evidence="1" type="ORF">BOA8489_00615</name>
</gene>
<dbReference type="AlphaFoldDB" id="A0A238IVL6"/>
<proteinExistence type="predicted"/>
<dbReference type="InterPro" id="IPR029055">
    <property type="entry name" value="Ntn_hydrolases_N"/>
</dbReference>
<accession>A0A238IVL6</accession>
<keyword evidence="2" id="KW-1185">Reference proteome</keyword>
<dbReference type="PANTHER" id="PTHR39328:SF1">
    <property type="entry name" value="BLL2871 PROTEIN"/>
    <property type="match status" value="1"/>
</dbReference>
<dbReference type="EMBL" id="FXXQ01000002">
    <property type="protein sequence ID" value="SMX22518.1"/>
    <property type="molecule type" value="Genomic_DNA"/>
</dbReference>
<evidence type="ECO:0008006" key="3">
    <source>
        <dbReference type="Google" id="ProtNLM"/>
    </source>
</evidence>
<organism evidence="1 2">
    <name type="scientific">Boseongicola aestuarii</name>
    <dbReference type="NCBI Taxonomy" id="1470561"/>
    <lineage>
        <taxon>Bacteria</taxon>
        <taxon>Pseudomonadati</taxon>
        <taxon>Pseudomonadota</taxon>
        <taxon>Alphaproteobacteria</taxon>
        <taxon>Rhodobacterales</taxon>
        <taxon>Paracoccaceae</taxon>
        <taxon>Boseongicola</taxon>
    </lineage>
</organism>
<protein>
    <recommendedName>
        <fullName evidence="3">DUF1028 domain-containing protein</fullName>
    </recommendedName>
</protein>
<dbReference type="RefSeq" id="WP_093972524.1">
    <property type="nucleotide sequence ID" value="NZ_FXXQ01000002.1"/>
</dbReference>
<name>A0A238IVL6_9RHOB</name>
<dbReference type="PANTHER" id="PTHR39328">
    <property type="entry name" value="BLL2871 PROTEIN"/>
    <property type="match status" value="1"/>
</dbReference>
<dbReference type="Gene3D" id="3.60.20.10">
    <property type="entry name" value="Glutamine Phosphoribosylpyrophosphate, subunit 1, domain 1"/>
    <property type="match status" value="1"/>
</dbReference>
<evidence type="ECO:0000313" key="2">
    <source>
        <dbReference type="Proteomes" id="UP000201838"/>
    </source>
</evidence>
<dbReference type="InterPro" id="IPR010430">
    <property type="entry name" value="DUF1028"/>
</dbReference>